<protein>
    <recommendedName>
        <fullName evidence="3">Transposase</fullName>
    </recommendedName>
</protein>
<evidence type="ECO:0000313" key="2">
    <source>
        <dbReference type="Proteomes" id="UP001626550"/>
    </source>
</evidence>
<sequence>MNCCQRFDNICQINGIHTEEALRLNFPAHFLEEIAENVSIGDYALDRFSRDQNLENDILRRRSHIPLPQRPNHFVRSIGSLGFSITHLAEREFFIYRHFTTSLNTFIQAYRPDIIWPNQLTLLFNFDGTKVQERKLWPLQCLPFLPRHNHNFAFQPFIVGIFMGTSQPNLRRFVQSLVDDLTRCRFRFRSSAGQDFEIVKIHFCVDAQARANLMGVWQHNACCEVCGQVPTGRNRLYELNDMLPLVTDVDYRARVPRLANLRRGNVG</sequence>
<reference evidence="1 2" key="1">
    <citation type="submission" date="2024-11" db="EMBL/GenBank/DDBJ databases">
        <title>Adaptive evolution of stress response genes in parasites aligns with host niche diversity.</title>
        <authorList>
            <person name="Hahn C."/>
            <person name="Resl P."/>
        </authorList>
    </citation>
    <scope>NUCLEOTIDE SEQUENCE [LARGE SCALE GENOMIC DNA]</scope>
    <source>
        <strain evidence="1">EGGRZ-B1_66</strain>
        <tissue evidence="1">Body</tissue>
    </source>
</reference>
<keyword evidence="2" id="KW-1185">Reference proteome</keyword>
<evidence type="ECO:0000313" key="1">
    <source>
        <dbReference type="EMBL" id="KAL3309920.1"/>
    </source>
</evidence>
<comment type="caution">
    <text evidence="1">The sequence shown here is derived from an EMBL/GenBank/DDBJ whole genome shotgun (WGS) entry which is preliminary data.</text>
</comment>
<name>A0ABD2PR10_9PLAT</name>
<dbReference type="EMBL" id="JBJKFK010003425">
    <property type="protein sequence ID" value="KAL3309920.1"/>
    <property type="molecule type" value="Genomic_DNA"/>
</dbReference>
<gene>
    <name evidence="1" type="ORF">Ciccas_011526</name>
</gene>
<proteinExistence type="predicted"/>
<dbReference type="Proteomes" id="UP001626550">
    <property type="component" value="Unassembled WGS sequence"/>
</dbReference>
<organism evidence="1 2">
    <name type="scientific">Cichlidogyrus casuarinus</name>
    <dbReference type="NCBI Taxonomy" id="1844966"/>
    <lineage>
        <taxon>Eukaryota</taxon>
        <taxon>Metazoa</taxon>
        <taxon>Spiralia</taxon>
        <taxon>Lophotrochozoa</taxon>
        <taxon>Platyhelminthes</taxon>
        <taxon>Monogenea</taxon>
        <taxon>Monopisthocotylea</taxon>
        <taxon>Dactylogyridea</taxon>
        <taxon>Ancyrocephalidae</taxon>
        <taxon>Cichlidogyrus</taxon>
    </lineage>
</organism>
<evidence type="ECO:0008006" key="3">
    <source>
        <dbReference type="Google" id="ProtNLM"/>
    </source>
</evidence>
<accession>A0ABD2PR10</accession>
<dbReference type="AlphaFoldDB" id="A0ABD2PR10"/>